<feature type="region of interest" description="Disordered" evidence="1">
    <location>
        <begin position="1"/>
        <end position="61"/>
    </location>
</feature>
<keyword evidence="3" id="KW-1185">Reference proteome</keyword>
<dbReference type="Proteomes" id="UP001521785">
    <property type="component" value="Unassembled WGS sequence"/>
</dbReference>
<proteinExistence type="predicted"/>
<protein>
    <submittedName>
        <fullName evidence="2">Uncharacterized protein</fullName>
    </submittedName>
</protein>
<comment type="caution">
    <text evidence="2">The sequence shown here is derived from an EMBL/GenBank/DDBJ whole genome shotgun (WGS) entry which is preliminary data.</text>
</comment>
<gene>
    <name evidence="2" type="ORF">SLS60_003531</name>
</gene>
<evidence type="ECO:0000256" key="1">
    <source>
        <dbReference type="SAM" id="MobiDB-lite"/>
    </source>
</evidence>
<reference evidence="2 3" key="1">
    <citation type="submission" date="2024-02" db="EMBL/GenBank/DDBJ databases">
        <title>De novo assembly and annotation of 12 fungi associated with fruit tree decline syndrome in Ontario, Canada.</title>
        <authorList>
            <person name="Sulman M."/>
            <person name="Ellouze W."/>
            <person name="Ilyukhin E."/>
        </authorList>
    </citation>
    <scope>NUCLEOTIDE SEQUENCE [LARGE SCALE GENOMIC DNA]</scope>
    <source>
        <strain evidence="2 3">M42-189</strain>
    </source>
</reference>
<sequence length="98" mass="10695">MSAWMKMEETDPIHTPGLEPTSMESHSPPASPPHNPTWGEKEAKDAKLPVGQLNDPEVNTLPKKVEEAQKDNGTDAHVEAKRKRIVVVGLGMVGIAFM</sequence>
<evidence type="ECO:0000313" key="3">
    <source>
        <dbReference type="Proteomes" id="UP001521785"/>
    </source>
</evidence>
<evidence type="ECO:0000313" key="2">
    <source>
        <dbReference type="EMBL" id="KAL1608587.1"/>
    </source>
</evidence>
<name>A0ABR3RW75_9PLEO</name>
<feature type="compositionally biased region" description="Basic and acidic residues" evidence="1">
    <location>
        <begin position="1"/>
        <end position="12"/>
    </location>
</feature>
<dbReference type="EMBL" id="JAKJXO020000003">
    <property type="protein sequence ID" value="KAL1608587.1"/>
    <property type="molecule type" value="Genomic_DNA"/>
</dbReference>
<accession>A0ABR3RW75</accession>
<organism evidence="2 3">
    <name type="scientific">Paraconiothyrium brasiliense</name>
    <dbReference type="NCBI Taxonomy" id="300254"/>
    <lineage>
        <taxon>Eukaryota</taxon>
        <taxon>Fungi</taxon>
        <taxon>Dikarya</taxon>
        <taxon>Ascomycota</taxon>
        <taxon>Pezizomycotina</taxon>
        <taxon>Dothideomycetes</taxon>
        <taxon>Pleosporomycetidae</taxon>
        <taxon>Pleosporales</taxon>
        <taxon>Massarineae</taxon>
        <taxon>Didymosphaeriaceae</taxon>
        <taxon>Paraconiothyrium</taxon>
    </lineage>
</organism>